<dbReference type="PANTHER" id="PTHR42791">
    <property type="entry name" value="GNAT FAMILY ACETYLTRANSFERASE"/>
    <property type="match status" value="1"/>
</dbReference>
<protein>
    <recommendedName>
        <fullName evidence="1">N-acetyltransferase domain-containing protein</fullName>
    </recommendedName>
</protein>
<dbReference type="Pfam" id="PF13508">
    <property type="entry name" value="Acetyltransf_7"/>
    <property type="match status" value="1"/>
</dbReference>
<evidence type="ECO:0000313" key="2">
    <source>
        <dbReference type="EMBL" id="PPQ84858.1"/>
    </source>
</evidence>
<dbReference type="GO" id="GO:0016747">
    <property type="term" value="F:acyltransferase activity, transferring groups other than amino-acyl groups"/>
    <property type="evidence" value="ECO:0007669"/>
    <property type="project" value="InterPro"/>
</dbReference>
<dbReference type="Gene3D" id="3.40.630.30">
    <property type="match status" value="1"/>
</dbReference>
<dbReference type="InterPro" id="IPR016181">
    <property type="entry name" value="Acyl_CoA_acyltransferase"/>
</dbReference>
<proteinExistence type="predicted"/>
<dbReference type="OrthoDB" id="61113at2759"/>
<dbReference type="EMBL" id="NHYD01002796">
    <property type="protein sequence ID" value="PPQ84858.1"/>
    <property type="molecule type" value="Genomic_DNA"/>
</dbReference>
<comment type="caution">
    <text evidence="2">The sequence shown here is derived from an EMBL/GenBank/DDBJ whole genome shotgun (WGS) entry which is preliminary data.</text>
</comment>
<dbReference type="PANTHER" id="PTHR42791:SF1">
    <property type="entry name" value="N-ACETYLTRANSFERASE DOMAIN-CONTAINING PROTEIN"/>
    <property type="match status" value="1"/>
</dbReference>
<gene>
    <name evidence="2" type="ORF">CVT25_004994</name>
</gene>
<organism evidence="2 3">
    <name type="scientific">Psilocybe cyanescens</name>
    <dbReference type="NCBI Taxonomy" id="93625"/>
    <lineage>
        <taxon>Eukaryota</taxon>
        <taxon>Fungi</taxon>
        <taxon>Dikarya</taxon>
        <taxon>Basidiomycota</taxon>
        <taxon>Agaricomycotina</taxon>
        <taxon>Agaricomycetes</taxon>
        <taxon>Agaricomycetidae</taxon>
        <taxon>Agaricales</taxon>
        <taxon>Agaricineae</taxon>
        <taxon>Strophariaceae</taxon>
        <taxon>Psilocybe</taxon>
    </lineage>
</organism>
<dbReference type="SUPFAM" id="SSF55729">
    <property type="entry name" value="Acyl-CoA N-acyltransferases (Nat)"/>
    <property type="match status" value="1"/>
</dbReference>
<sequence>MIVKQLRNPSEKEIERIVELTSVGADSSPREAVPNAAFLGGDWTLHAEYCRAQTRAVALEGELYVGLAEGSGLIVSTASWFSPGRSMFDSEAQKALGYNQFLLKLTEETKDWEKNTFGKIVVEKVETLFMKEEIASRWWCYNLVTDPEYQRQGYASALMKVLADKADKLDNMLGLIATTEENVNFYRGIGYRERGNVHVPAPTGDFDMHVMTRDQSSKAFD</sequence>
<dbReference type="InterPro" id="IPR000182">
    <property type="entry name" value="GNAT_dom"/>
</dbReference>
<dbReference type="STRING" id="93625.A0A409X274"/>
<keyword evidence="3" id="KW-1185">Reference proteome</keyword>
<dbReference type="Proteomes" id="UP000283269">
    <property type="component" value="Unassembled WGS sequence"/>
</dbReference>
<accession>A0A409X274</accession>
<dbReference type="PROSITE" id="PS51186">
    <property type="entry name" value="GNAT"/>
    <property type="match status" value="1"/>
</dbReference>
<feature type="domain" description="N-acetyltransferase" evidence="1">
    <location>
        <begin position="82"/>
        <end position="213"/>
    </location>
</feature>
<evidence type="ECO:0000313" key="3">
    <source>
        <dbReference type="Proteomes" id="UP000283269"/>
    </source>
</evidence>
<dbReference type="InterPro" id="IPR052523">
    <property type="entry name" value="Trichothecene_AcTrans"/>
</dbReference>
<dbReference type="CDD" id="cd04301">
    <property type="entry name" value="NAT_SF"/>
    <property type="match status" value="1"/>
</dbReference>
<reference evidence="2 3" key="1">
    <citation type="journal article" date="2018" name="Evol. Lett.">
        <title>Horizontal gene cluster transfer increased hallucinogenic mushroom diversity.</title>
        <authorList>
            <person name="Reynolds H.T."/>
            <person name="Vijayakumar V."/>
            <person name="Gluck-Thaler E."/>
            <person name="Korotkin H.B."/>
            <person name="Matheny P.B."/>
            <person name="Slot J.C."/>
        </authorList>
    </citation>
    <scope>NUCLEOTIDE SEQUENCE [LARGE SCALE GENOMIC DNA]</scope>
    <source>
        <strain evidence="2 3">2631</strain>
    </source>
</reference>
<dbReference type="InParanoid" id="A0A409X274"/>
<dbReference type="AlphaFoldDB" id="A0A409X274"/>
<name>A0A409X274_PSICY</name>
<evidence type="ECO:0000259" key="1">
    <source>
        <dbReference type="PROSITE" id="PS51186"/>
    </source>
</evidence>